<feature type="non-terminal residue" evidence="1">
    <location>
        <position position="1"/>
    </location>
</feature>
<reference evidence="1 2" key="1">
    <citation type="journal article" date="2020" name="Cell">
        <title>Large-Scale Comparative Analyses of Tick Genomes Elucidate Their Genetic Diversity and Vector Capacities.</title>
        <authorList>
            <consortium name="Tick Genome and Microbiome Consortium (TIGMIC)"/>
            <person name="Jia N."/>
            <person name="Wang J."/>
            <person name="Shi W."/>
            <person name="Du L."/>
            <person name="Sun Y."/>
            <person name="Zhan W."/>
            <person name="Jiang J.F."/>
            <person name="Wang Q."/>
            <person name="Zhang B."/>
            <person name="Ji P."/>
            <person name="Bell-Sakyi L."/>
            <person name="Cui X.M."/>
            <person name="Yuan T.T."/>
            <person name="Jiang B.G."/>
            <person name="Yang W.F."/>
            <person name="Lam T.T."/>
            <person name="Chang Q.C."/>
            <person name="Ding S.J."/>
            <person name="Wang X.J."/>
            <person name="Zhu J.G."/>
            <person name="Ruan X.D."/>
            <person name="Zhao L."/>
            <person name="Wei J.T."/>
            <person name="Ye R.Z."/>
            <person name="Que T.C."/>
            <person name="Du C.H."/>
            <person name="Zhou Y.H."/>
            <person name="Cheng J.X."/>
            <person name="Dai P.F."/>
            <person name="Guo W.B."/>
            <person name="Han X.H."/>
            <person name="Huang E.J."/>
            <person name="Li L.F."/>
            <person name="Wei W."/>
            <person name="Gao Y.C."/>
            <person name="Liu J.Z."/>
            <person name="Shao H.Z."/>
            <person name="Wang X."/>
            <person name="Wang C.C."/>
            <person name="Yang T.C."/>
            <person name="Huo Q.B."/>
            <person name="Li W."/>
            <person name="Chen H.Y."/>
            <person name="Chen S.E."/>
            <person name="Zhou L.G."/>
            <person name="Ni X.B."/>
            <person name="Tian J.H."/>
            <person name="Sheng Y."/>
            <person name="Liu T."/>
            <person name="Pan Y.S."/>
            <person name="Xia L.Y."/>
            <person name="Li J."/>
            <person name="Zhao F."/>
            <person name="Cao W.C."/>
        </authorList>
    </citation>
    <scope>NUCLEOTIDE SEQUENCE [LARGE SCALE GENOMIC DNA]</scope>
    <source>
        <strain evidence="1">Iper-2018</strain>
    </source>
</reference>
<evidence type="ECO:0000313" key="1">
    <source>
        <dbReference type="EMBL" id="KAG0431403.1"/>
    </source>
</evidence>
<dbReference type="Proteomes" id="UP000805193">
    <property type="component" value="Unassembled WGS sequence"/>
</dbReference>
<keyword evidence="2" id="KW-1185">Reference proteome</keyword>
<comment type="caution">
    <text evidence="1">The sequence shown here is derived from an EMBL/GenBank/DDBJ whole genome shotgun (WGS) entry which is preliminary data.</text>
</comment>
<organism evidence="1 2">
    <name type="scientific">Ixodes persulcatus</name>
    <name type="common">Taiga tick</name>
    <dbReference type="NCBI Taxonomy" id="34615"/>
    <lineage>
        <taxon>Eukaryota</taxon>
        <taxon>Metazoa</taxon>
        <taxon>Ecdysozoa</taxon>
        <taxon>Arthropoda</taxon>
        <taxon>Chelicerata</taxon>
        <taxon>Arachnida</taxon>
        <taxon>Acari</taxon>
        <taxon>Parasitiformes</taxon>
        <taxon>Ixodida</taxon>
        <taxon>Ixodoidea</taxon>
        <taxon>Ixodidae</taxon>
        <taxon>Ixodinae</taxon>
        <taxon>Ixodes</taxon>
    </lineage>
</organism>
<sequence>ATVASGVLYVMPPLEPSAPPWTPSPVPSSPPPPLTPLASSPLRDATDDSKAALQRNGSHASFAMDDEPEPSAPPLELMDKVDGYEQASFDTG</sequence>
<evidence type="ECO:0000313" key="2">
    <source>
        <dbReference type="Proteomes" id="UP000805193"/>
    </source>
</evidence>
<proteinExistence type="predicted"/>
<feature type="non-terminal residue" evidence="1">
    <location>
        <position position="92"/>
    </location>
</feature>
<name>A0AC60QCF4_IXOPE</name>
<gene>
    <name evidence="1" type="ORF">HPB47_021819</name>
</gene>
<protein>
    <submittedName>
        <fullName evidence="1">Uncharacterized protein</fullName>
    </submittedName>
</protein>
<dbReference type="EMBL" id="JABSTQ010009226">
    <property type="protein sequence ID" value="KAG0431403.1"/>
    <property type="molecule type" value="Genomic_DNA"/>
</dbReference>
<accession>A0AC60QCF4</accession>